<dbReference type="Pfam" id="PF11374">
    <property type="entry name" value="DUF3176"/>
    <property type="match status" value="1"/>
</dbReference>
<dbReference type="EMBL" id="ML987190">
    <property type="protein sequence ID" value="KAF2255102.1"/>
    <property type="molecule type" value="Genomic_DNA"/>
</dbReference>
<keyword evidence="2" id="KW-0812">Transmembrane</keyword>
<dbReference type="Proteomes" id="UP000800094">
    <property type="component" value="Unassembled WGS sequence"/>
</dbReference>
<dbReference type="InterPro" id="IPR021514">
    <property type="entry name" value="DUF3176"/>
</dbReference>
<evidence type="ECO:0000256" key="2">
    <source>
        <dbReference type="SAM" id="Phobius"/>
    </source>
</evidence>
<feature type="transmembrane region" description="Helical" evidence="2">
    <location>
        <begin position="560"/>
        <end position="582"/>
    </location>
</feature>
<keyword evidence="2" id="KW-0472">Membrane</keyword>
<name>A0A6A6IYV9_9PLEO</name>
<proteinExistence type="predicted"/>
<dbReference type="RefSeq" id="XP_033690106.1">
    <property type="nucleotide sequence ID" value="XM_033835190.1"/>
</dbReference>
<dbReference type="AlphaFoldDB" id="A0A6A6IYV9"/>
<protein>
    <submittedName>
        <fullName evidence="3">Uncharacterized protein</fullName>
    </submittedName>
</protein>
<dbReference type="PANTHER" id="PTHR35394:SF5">
    <property type="entry name" value="DUF3176 DOMAIN-CONTAINING PROTEIN"/>
    <property type="match status" value="1"/>
</dbReference>
<dbReference type="OrthoDB" id="5376804at2759"/>
<feature type="region of interest" description="Disordered" evidence="1">
    <location>
        <begin position="1"/>
        <end position="28"/>
    </location>
</feature>
<feature type="transmembrane region" description="Helical" evidence="2">
    <location>
        <begin position="58"/>
        <end position="83"/>
    </location>
</feature>
<gene>
    <name evidence="3" type="ORF">BU26DRAFT_600678</name>
</gene>
<dbReference type="PANTHER" id="PTHR35394">
    <property type="entry name" value="DUF3176 DOMAIN-CONTAINING PROTEIN"/>
    <property type="match status" value="1"/>
</dbReference>
<sequence length="641" mass="71285">MEPSDSRQPFLAAGAAPIPNTPSSFGDPPRYEHLRCESPLKKPRVTAFLPSKHVLHKFWILEALAGAFSIILFIVIVLILAAYDNKNYGAASAISQAGEMKRPKIFPILSFLSAVMRAAMLLPVATCIGQLKWSWFRSSRRLIDIERFDEASRGMTGSLHLLWTIRFRHLAAVGAGLTVFALPIDALIQSAISIPQQRVFNDVLYERSGANITNTTTFPKTSEYFGWQAMRSTEEPWATTEMINAVKFGISYMSGLGDSISADTVVECPTGYCDFGKYQTLGVHYSCVDRSNDIVEVEEENSYPYLTIPGTGLQLYHQGGSDFLKMLIAANSSGHSDEDVFDTPGPLIVRTALLVDNWKGADPVGMECALFWRVKTALGKVEIGSLDQNEGSFMSETTEPEFFEFNLNPDNKQFAYLLNPKDECWINNDTLTEAEDPDLYIEECCYAVGAEAQIGLQSLLLDPTDGLVGESMVKEHNEETNYTEWNPTNHFVTNVFELIEGTRDGFIEEIDSMFNNIAISMSHVVRRYPIQRTNDTKTPGYTTGYVYRYVFLYQVNWKSLTLPAILVFGSALFTVVTAILTAGEHGWRRSNLPLLFHGLGSAEREVCGEIKSLGAMEDAAEGMRVKLQNMDEGAKLVGAMH</sequence>
<evidence type="ECO:0000256" key="1">
    <source>
        <dbReference type="SAM" id="MobiDB-lite"/>
    </source>
</evidence>
<reference evidence="3" key="1">
    <citation type="journal article" date="2020" name="Stud. Mycol.">
        <title>101 Dothideomycetes genomes: a test case for predicting lifestyles and emergence of pathogens.</title>
        <authorList>
            <person name="Haridas S."/>
            <person name="Albert R."/>
            <person name="Binder M."/>
            <person name="Bloem J."/>
            <person name="Labutti K."/>
            <person name="Salamov A."/>
            <person name="Andreopoulos B."/>
            <person name="Baker S."/>
            <person name="Barry K."/>
            <person name="Bills G."/>
            <person name="Bluhm B."/>
            <person name="Cannon C."/>
            <person name="Castanera R."/>
            <person name="Culley D."/>
            <person name="Daum C."/>
            <person name="Ezra D."/>
            <person name="Gonzalez J."/>
            <person name="Henrissat B."/>
            <person name="Kuo A."/>
            <person name="Liang C."/>
            <person name="Lipzen A."/>
            <person name="Lutzoni F."/>
            <person name="Magnuson J."/>
            <person name="Mondo S."/>
            <person name="Nolan M."/>
            <person name="Ohm R."/>
            <person name="Pangilinan J."/>
            <person name="Park H.-J."/>
            <person name="Ramirez L."/>
            <person name="Alfaro M."/>
            <person name="Sun H."/>
            <person name="Tritt A."/>
            <person name="Yoshinaga Y."/>
            <person name="Zwiers L.-H."/>
            <person name="Turgeon B."/>
            <person name="Goodwin S."/>
            <person name="Spatafora J."/>
            <person name="Crous P."/>
            <person name="Grigoriev I."/>
        </authorList>
    </citation>
    <scope>NUCLEOTIDE SEQUENCE</scope>
    <source>
        <strain evidence="3">CBS 122368</strain>
    </source>
</reference>
<keyword evidence="2" id="KW-1133">Transmembrane helix</keyword>
<keyword evidence="4" id="KW-1185">Reference proteome</keyword>
<feature type="transmembrane region" description="Helical" evidence="2">
    <location>
        <begin position="105"/>
        <end position="131"/>
    </location>
</feature>
<evidence type="ECO:0000313" key="3">
    <source>
        <dbReference type="EMBL" id="KAF2255102.1"/>
    </source>
</evidence>
<dbReference type="GeneID" id="54588520"/>
<organism evidence="3 4">
    <name type="scientific">Trematosphaeria pertusa</name>
    <dbReference type="NCBI Taxonomy" id="390896"/>
    <lineage>
        <taxon>Eukaryota</taxon>
        <taxon>Fungi</taxon>
        <taxon>Dikarya</taxon>
        <taxon>Ascomycota</taxon>
        <taxon>Pezizomycotina</taxon>
        <taxon>Dothideomycetes</taxon>
        <taxon>Pleosporomycetidae</taxon>
        <taxon>Pleosporales</taxon>
        <taxon>Massarineae</taxon>
        <taxon>Trematosphaeriaceae</taxon>
        <taxon>Trematosphaeria</taxon>
    </lineage>
</organism>
<accession>A0A6A6IYV9</accession>
<evidence type="ECO:0000313" key="4">
    <source>
        <dbReference type="Proteomes" id="UP000800094"/>
    </source>
</evidence>